<evidence type="ECO:0000313" key="1">
    <source>
        <dbReference type="EMBL" id="RDH45364.1"/>
    </source>
</evidence>
<evidence type="ECO:0000313" key="2">
    <source>
        <dbReference type="Proteomes" id="UP000257039"/>
    </source>
</evidence>
<dbReference type="EMBL" id="NDXW01000001">
    <property type="protein sequence ID" value="RDH45364.1"/>
    <property type="molecule type" value="Genomic_DNA"/>
</dbReference>
<dbReference type="RefSeq" id="WP_094788336.1">
    <property type="nucleotide sequence ID" value="NZ_JAEVHG010000001.1"/>
</dbReference>
<gene>
    <name evidence="1" type="ORF">B9G39_18985</name>
</gene>
<sequence>MDTIIHKIRLLDINKASDFERWVETTDYATCPDLPSVLQFDVHRVSQAPDASYHYVEIIKVTSHTDFANDMNTDVFAGLVSRFTSMAEVIEEVSGVQLGLGYRANY</sequence>
<comment type="caution">
    <text evidence="1">The sequence shown here is derived from an EMBL/GenBank/DDBJ whole genome shotgun (WGS) entry which is preliminary data.</text>
</comment>
<accession>A0A4P9VSL8</accession>
<name>A0A4P9VSL8_9GAMM</name>
<organism evidence="1 2">
    <name type="scientific">Zooshikella ganghwensis</name>
    <dbReference type="NCBI Taxonomy" id="202772"/>
    <lineage>
        <taxon>Bacteria</taxon>
        <taxon>Pseudomonadati</taxon>
        <taxon>Pseudomonadota</taxon>
        <taxon>Gammaproteobacteria</taxon>
        <taxon>Oceanospirillales</taxon>
        <taxon>Zooshikellaceae</taxon>
        <taxon>Zooshikella</taxon>
    </lineage>
</organism>
<protein>
    <submittedName>
        <fullName evidence="1">RedY protein</fullName>
    </submittedName>
</protein>
<dbReference type="Pfam" id="PF11639">
    <property type="entry name" value="HapK"/>
    <property type="match status" value="1"/>
</dbReference>
<dbReference type="InterPro" id="IPR021667">
    <property type="entry name" value="HapK"/>
</dbReference>
<reference evidence="1 2" key="1">
    <citation type="submission" date="2017-04" db="EMBL/GenBank/DDBJ databases">
        <title>Draft genome sequence of Zooshikella ganghwensis VG4 isolated from Red Sea sediments.</title>
        <authorList>
            <person name="Rehman Z."/>
            <person name="Alam I."/>
            <person name="Kamau A."/>
            <person name="Bajic V."/>
            <person name="Leiknes T."/>
        </authorList>
    </citation>
    <scope>NUCLEOTIDE SEQUENCE [LARGE SCALE GENOMIC DNA]</scope>
    <source>
        <strain evidence="1 2">VG4</strain>
    </source>
</reference>
<dbReference type="Gene3D" id="3.30.70.100">
    <property type="match status" value="1"/>
</dbReference>
<dbReference type="AlphaFoldDB" id="A0A4P9VSL8"/>
<proteinExistence type="predicted"/>
<dbReference type="Proteomes" id="UP000257039">
    <property type="component" value="Unassembled WGS sequence"/>
</dbReference>
<keyword evidence="2" id="KW-1185">Reference proteome</keyword>